<dbReference type="EMBL" id="UYRT01107734">
    <property type="protein sequence ID" value="VDN44890.1"/>
    <property type="molecule type" value="Genomic_DNA"/>
</dbReference>
<name>A0A183EYA7_9BILA</name>
<accession>A0A183EYA7</accession>
<evidence type="ECO:0000313" key="3">
    <source>
        <dbReference type="WBParaSite" id="GPUH_0002597801-mRNA-1"/>
    </source>
</evidence>
<dbReference type="OrthoDB" id="5862210at2759"/>
<sequence length="144" mass="16040">LVALSAGDAAQRNVRQRPFHARLSSTPYEPETEVYFEIVRPIADVEKMCLQLSVTYTDPTRGSMVVTRRRANGHLDVRVVYNREFIVAAAASPLAVLPPANFREMVLEMTDVVAKFPTSFYNNIQQNDVASSHSFTSLSPANPK</sequence>
<keyword evidence="2" id="KW-1185">Reference proteome</keyword>
<dbReference type="AlphaFoldDB" id="A0A183EYA7"/>
<evidence type="ECO:0000313" key="1">
    <source>
        <dbReference type="EMBL" id="VDN44890.1"/>
    </source>
</evidence>
<dbReference type="Proteomes" id="UP000271098">
    <property type="component" value="Unassembled WGS sequence"/>
</dbReference>
<gene>
    <name evidence="1" type="ORF">GPUH_LOCUS25948</name>
</gene>
<evidence type="ECO:0000313" key="2">
    <source>
        <dbReference type="Proteomes" id="UP000271098"/>
    </source>
</evidence>
<organism evidence="3">
    <name type="scientific">Gongylonema pulchrum</name>
    <dbReference type="NCBI Taxonomy" id="637853"/>
    <lineage>
        <taxon>Eukaryota</taxon>
        <taxon>Metazoa</taxon>
        <taxon>Ecdysozoa</taxon>
        <taxon>Nematoda</taxon>
        <taxon>Chromadorea</taxon>
        <taxon>Rhabditida</taxon>
        <taxon>Spirurina</taxon>
        <taxon>Spiruromorpha</taxon>
        <taxon>Spiruroidea</taxon>
        <taxon>Gongylonematidae</taxon>
        <taxon>Gongylonema</taxon>
    </lineage>
</organism>
<protein>
    <submittedName>
        <fullName evidence="3">PsbP domain-containing protein</fullName>
    </submittedName>
</protein>
<dbReference type="WBParaSite" id="GPUH_0002597801-mRNA-1">
    <property type="protein sequence ID" value="GPUH_0002597801-mRNA-1"/>
    <property type="gene ID" value="GPUH_0002597801"/>
</dbReference>
<reference evidence="1 2" key="2">
    <citation type="submission" date="2018-11" db="EMBL/GenBank/DDBJ databases">
        <authorList>
            <consortium name="Pathogen Informatics"/>
        </authorList>
    </citation>
    <scope>NUCLEOTIDE SEQUENCE [LARGE SCALE GENOMIC DNA]</scope>
</reference>
<reference evidence="3" key="1">
    <citation type="submission" date="2016-06" db="UniProtKB">
        <authorList>
            <consortium name="WormBaseParasite"/>
        </authorList>
    </citation>
    <scope>IDENTIFICATION</scope>
</reference>
<proteinExistence type="predicted"/>